<reference evidence="1" key="1">
    <citation type="submission" date="2014-11" db="EMBL/GenBank/DDBJ databases">
        <authorList>
            <person name="Amaro Gonzalez C."/>
        </authorList>
    </citation>
    <scope>NUCLEOTIDE SEQUENCE</scope>
</reference>
<reference evidence="1" key="2">
    <citation type="journal article" date="2015" name="Fish Shellfish Immunol.">
        <title>Early steps in the European eel (Anguilla anguilla)-Vibrio vulnificus interaction in the gills: Role of the RtxA13 toxin.</title>
        <authorList>
            <person name="Callol A."/>
            <person name="Pajuelo D."/>
            <person name="Ebbesson L."/>
            <person name="Teles M."/>
            <person name="MacKenzie S."/>
            <person name="Amaro C."/>
        </authorList>
    </citation>
    <scope>NUCLEOTIDE SEQUENCE</scope>
</reference>
<proteinExistence type="predicted"/>
<dbReference type="EMBL" id="GBXM01037255">
    <property type="protein sequence ID" value="JAH71322.1"/>
    <property type="molecule type" value="Transcribed_RNA"/>
</dbReference>
<sequence length="33" mass="3933">MLCILFLFFTKIYAKCIVHVSYSDYVILDLNFV</sequence>
<protein>
    <submittedName>
        <fullName evidence="1">Uncharacterized protein</fullName>
    </submittedName>
</protein>
<dbReference type="AlphaFoldDB" id="A0A0E9UZV7"/>
<name>A0A0E9UZV7_ANGAN</name>
<evidence type="ECO:0000313" key="1">
    <source>
        <dbReference type="EMBL" id="JAH71322.1"/>
    </source>
</evidence>
<organism evidence="1">
    <name type="scientific">Anguilla anguilla</name>
    <name type="common">European freshwater eel</name>
    <name type="synonym">Muraena anguilla</name>
    <dbReference type="NCBI Taxonomy" id="7936"/>
    <lineage>
        <taxon>Eukaryota</taxon>
        <taxon>Metazoa</taxon>
        <taxon>Chordata</taxon>
        <taxon>Craniata</taxon>
        <taxon>Vertebrata</taxon>
        <taxon>Euteleostomi</taxon>
        <taxon>Actinopterygii</taxon>
        <taxon>Neopterygii</taxon>
        <taxon>Teleostei</taxon>
        <taxon>Anguilliformes</taxon>
        <taxon>Anguillidae</taxon>
        <taxon>Anguilla</taxon>
    </lineage>
</organism>
<accession>A0A0E9UZV7</accession>